<reference evidence="1 2" key="1">
    <citation type="submission" date="2024-03" db="EMBL/GenBank/DDBJ databases">
        <title>Complete genome sequence of the green alga Chloropicon roscoffensis RCC1871.</title>
        <authorList>
            <person name="Lemieux C."/>
            <person name="Pombert J.-F."/>
            <person name="Otis C."/>
            <person name="Turmel M."/>
        </authorList>
    </citation>
    <scope>NUCLEOTIDE SEQUENCE [LARGE SCALE GENOMIC DNA]</scope>
    <source>
        <strain evidence="1 2">RCC1871</strain>
    </source>
</reference>
<evidence type="ECO:0000313" key="2">
    <source>
        <dbReference type="Proteomes" id="UP001472866"/>
    </source>
</evidence>
<organism evidence="1 2">
    <name type="scientific">Chloropicon roscoffensis</name>
    <dbReference type="NCBI Taxonomy" id="1461544"/>
    <lineage>
        <taxon>Eukaryota</taxon>
        <taxon>Viridiplantae</taxon>
        <taxon>Chlorophyta</taxon>
        <taxon>Chloropicophyceae</taxon>
        <taxon>Chloropicales</taxon>
        <taxon>Chloropicaceae</taxon>
        <taxon>Chloropicon</taxon>
    </lineage>
</organism>
<keyword evidence="2" id="KW-1185">Reference proteome</keyword>
<dbReference type="EMBL" id="CP151512">
    <property type="protein sequence ID" value="WZN65375.1"/>
    <property type="molecule type" value="Genomic_DNA"/>
</dbReference>
<dbReference type="Proteomes" id="UP001472866">
    <property type="component" value="Chromosome 12"/>
</dbReference>
<evidence type="ECO:0000313" key="1">
    <source>
        <dbReference type="EMBL" id="WZN65375.1"/>
    </source>
</evidence>
<accession>A0AAX4PIH0</accession>
<sequence length="148" mass="15824">MAGIGAVCSVGGVGGRTARDCGTRRCATMVQAHGQGRGAAACSSAKMLLPGCRGALWVSAARRGPRRGGGAARSFFGEDQEKQLQKMIQDAERAEQTNTEEEQFGKVWRVAFISLCSFIVILLFKLSTPVIESTIVRSPLYDNSSPKE</sequence>
<protein>
    <submittedName>
        <fullName evidence="1">Uncharacterized protein</fullName>
    </submittedName>
</protein>
<dbReference type="AlphaFoldDB" id="A0AAX4PIH0"/>
<gene>
    <name evidence="1" type="ORF">HKI87_12g69330</name>
</gene>
<name>A0AAX4PIH0_9CHLO</name>
<proteinExistence type="predicted"/>